<dbReference type="SUPFAM" id="SSF46689">
    <property type="entry name" value="Homeodomain-like"/>
    <property type="match status" value="1"/>
</dbReference>
<dbReference type="EMBL" id="BJMU01000071">
    <property type="protein sequence ID" value="GEB84201.1"/>
    <property type="molecule type" value="Genomic_DNA"/>
</dbReference>
<proteinExistence type="predicted"/>
<keyword evidence="2" id="KW-1185">Reference proteome</keyword>
<gene>
    <name evidence="1" type="ORF">AOR01nite_26780</name>
</gene>
<reference evidence="1 2" key="1">
    <citation type="submission" date="2019-06" db="EMBL/GenBank/DDBJ databases">
        <title>Whole genome shotgun sequence of Acetobacter orleanensis NBRC 13752.</title>
        <authorList>
            <person name="Hosoyama A."/>
            <person name="Uohara A."/>
            <person name="Ohji S."/>
            <person name="Ichikawa N."/>
        </authorList>
    </citation>
    <scope>NUCLEOTIDE SEQUENCE [LARGE SCALE GENOMIC DNA]</scope>
    <source>
        <strain evidence="1 2">NBRC 13752</strain>
    </source>
</reference>
<evidence type="ECO:0000313" key="1">
    <source>
        <dbReference type="EMBL" id="GEB84201.1"/>
    </source>
</evidence>
<comment type="caution">
    <text evidence="1">The sequence shown here is derived from an EMBL/GenBank/DDBJ whole genome shotgun (WGS) entry which is preliminary data.</text>
</comment>
<accession>A0A4Y3TMF2</accession>
<evidence type="ECO:0008006" key="3">
    <source>
        <dbReference type="Google" id="ProtNLM"/>
    </source>
</evidence>
<protein>
    <recommendedName>
        <fullName evidence="3">Transposase</fullName>
    </recommendedName>
</protein>
<evidence type="ECO:0000313" key="2">
    <source>
        <dbReference type="Proteomes" id="UP000317617"/>
    </source>
</evidence>
<dbReference type="AlphaFoldDB" id="A0A4Y3TMF2"/>
<sequence length="56" mass="5915">MSSRTLSLDLRERVVAVVLNGLSRRQAAERFGVSPASAVRWCALAAATGNSGRVTV</sequence>
<dbReference type="Proteomes" id="UP000317617">
    <property type="component" value="Unassembled WGS sequence"/>
</dbReference>
<organism evidence="1 2">
    <name type="scientific">Acetobacter orleanensis</name>
    <dbReference type="NCBI Taxonomy" id="104099"/>
    <lineage>
        <taxon>Bacteria</taxon>
        <taxon>Pseudomonadati</taxon>
        <taxon>Pseudomonadota</taxon>
        <taxon>Alphaproteobacteria</taxon>
        <taxon>Acetobacterales</taxon>
        <taxon>Acetobacteraceae</taxon>
        <taxon>Acetobacter</taxon>
    </lineage>
</organism>
<name>A0A4Y3TMF2_9PROT</name>
<dbReference type="InterPro" id="IPR009057">
    <property type="entry name" value="Homeodomain-like_sf"/>
</dbReference>